<accession>A0ABP9UXH6</accession>
<evidence type="ECO:0000313" key="3">
    <source>
        <dbReference type="Proteomes" id="UP001424741"/>
    </source>
</evidence>
<dbReference type="EMBL" id="BAABRL010000003">
    <property type="protein sequence ID" value="GAA5495105.1"/>
    <property type="molecule type" value="Genomic_DNA"/>
</dbReference>
<feature type="domain" description="Knr4/Smi1-like" evidence="1">
    <location>
        <begin position="9"/>
        <end position="114"/>
    </location>
</feature>
<dbReference type="SUPFAM" id="SSF160631">
    <property type="entry name" value="SMI1/KNR4-like"/>
    <property type="match status" value="1"/>
</dbReference>
<keyword evidence="3" id="KW-1185">Reference proteome</keyword>
<comment type="caution">
    <text evidence="2">The sequence shown here is derived from an EMBL/GenBank/DDBJ whole genome shotgun (WGS) entry which is preliminary data.</text>
</comment>
<evidence type="ECO:0000313" key="2">
    <source>
        <dbReference type="EMBL" id="GAA5495105.1"/>
    </source>
</evidence>
<dbReference type="Gene3D" id="3.40.1580.10">
    <property type="entry name" value="SMI1/KNR4-like"/>
    <property type="match status" value="1"/>
</dbReference>
<evidence type="ECO:0000259" key="1">
    <source>
        <dbReference type="Pfam" id="PF09346"/>
    </source>
</evidence>
<name>A0ABP9UXH6_9BACT</name>
<protein>
    <recommendedName>
        <fullName evidence="1">Knr4/Smi1-like domain-containing protein</fullName>
    </recommendedName>
</protein>
<proteinExistence type="predicted"/>
<dbReference type="Pfam" id="PF09346">
    <property type="entry name" value="SMI1_KNR4"/>
    <property type="match status" value="1"/>
</dbReference>
<dbReference type="InterPro" id="IPR018958">
    <property type="entry name" value="Knr4/Smi1-like_dom"/>
</dbReference>
<dbReference type="RefSeq" id="WP_346187949.1">
    <property type="nucleotide sequence ID" value="NZ_BAABRL010000003.1"/>
</dbReference>
<gene>
    <name evidence="2" type="ORF">Rhal01_01277</name>
</gene>
<reference evidence="2 3" key="1">
    <citation type="submission" date="2024-02" db="EMBL/GenBank/DDBJ databases">
        <title>Rubritalea halochordaticola NBRC 107102.</title>
        <authorList>
            <person name="Ichikawa N."/>
            <person name="Katano-Makiyama Y."/>
            <person name="Hidaka K."/>
        </authorList>
    </citation>
    <scope>NUCLEOTIDE SEQUENCE [LARGE SCALE GENOMIC DNA]</scope>
    <source>
        <strain evidence="2 3">NBRC 107102</strain>
    </source>
</reference>
<dbReference type="InterPro" id="IPR037883">
    <property type="entry name" value="Knr4/Smi1-like_sf"/>
</dbReference>
<organism evidence="2 3">
    <name type="scientific">Rubritalea halochordaticola</name>
    <dbReference type="NCBI Taxonomy" id="714537"/>
    <lineage>
        <taxon>Bacteria</taxon>
        <taxon>Pseudomonadati</taxon>
        <taxon>Verrucomicrobiota</taxon>
        <taxon>Verrucomicrobiia</taxon>
        <taxon>Verrucomicrobiales</taxon>
        <taxon>Rubritaleaceae</taxon>
        <taxon>Rubritalea</taxon>
    </lineage>
</organism>
<dbReference type="Proteomes" id="UP001424741">
    <property type="component" value="Unassembled WGS sequence"/>
</dbReference>
<sequence>MNRNGILYIENSLNVTLPKSYVNVMVNYPYIEDEGTMNWSLGDNPQSLVEITQYYRKGSKMNPPWPLEIIVIGDEGDGCPIALNLETNEVYKYERGNITKEPLEYYRSFESYVEELNKCWDDEIKSERRHHK</sequence>